<accession>A0AA86LS63</accession>
<dbReference type="EMBL" id="CP022674">
    <property type="protein sequence ID" value="AXI27974.1"/>
    <property type="molecule type" value="Genomic_DNA"/>
</dbReference>
<dbReference type="AlphaFoldDB" id="A0AA86LS63"/>
<reference evidence="1 2" key="1">
    <citation type="submission" date="2017-07" db="EMBL/GenBank/DDBJ databases">
        <title>Isolation and development of strain Bacillus megaterium SR7 for enhanced growth and metabolite production under supercritical carbon dioxide.</title>
        <authorList>
            <person name="Freedman A.J.E."/>
            <person name="Peet K.C."/>
            <person name="Boock J.T."/>
            <person name="Penn K."/>
            <person name="Prather K.L.J."/>
            <person name="Thompson J.R."/>
        </authorList>
    </citation>
    <scope>NUCLEOTIDE SEQUENCE [LARGE SCALE GENOMIC DNA]</scope>
    <source>
        <strain evidence="1 2">SR7</strain>
    </source>
</reference>
<evidence type="ECO:0000313" key="1">
    <source>
        <dbReference type="EMBL" id="AXI27974.1"/>
    </source>
</evidence>
<proteinExistence type="predicted"/>
<name>A0AA86LS63_PRIMG</name>
<protein>
    <submittedName>
        <fullName evidence="1">Uncharacterized protein</fullName>
    </submittedName>
</protein>
<sequence>MNLVGQQKLFEVPSSIKNMDEDIVYSVIERYSRKASEPTTTRSITTSSLILNMKEALGFLESLFIY</sequence>
<gene>
    <name evidence="1" type="ORF">CIB87_02710</name>
</gene>
<dbReference type="Proteomes" id="UP000253834">
    <property type="component" value="Chromosome"/>
</dbReference>
<organism evidence="1 2">
    <name type="scientific">Priestia megaterium</name>
    <name type="common">Bacillus megaterium</name>
    <dbReference type="NCBI Taxonomy" id="1404"/>
    <lineage>
        <taxon>Bacteria</taxon>
        <taxon>Bacillati</taxon>
        <taxon>Bacillota</taxon>
        <taxon>Bacilli</taxon>
        <taxon>Bacillales</taxon>
        <taxon>Bacillaceae</taxon>
        <taxon>Priestia</taxon>
    </lineage>
</organism>
<evidence type="ECO:0000313" key="2">
    <source>
        <dbReference type="Proteomes" id="UP000253834"/>
    </source>
</evidence>